<protein>
    <recommendedName>
        <fullName evidence="5">Acyl-CoA synthetase</fullName>
    </recommendedName>
</protein>
<evidence type="ECO:0000256" key="3">
    <source>
        <dbReference type="ARBA" id="ARBA00022832"/>
    </source>
</evidence>
<dbReference type="CDD" id="cd05907">
    <property type="entry name" value="VL_LC_FACS_like"/>
    <property type="match status" value="1"/>
</dbReference>
<organism evidence="8 9">
    <name type="scientific">Streptomyces klenkii</name>
    <dbReference type="NCBI Taxonomy" id="1420899"/>
    <lineage>
        <taxon>Bacteria</taxon>
        <taxon>Bacillati</taxon>
        <taxon>Actinomycetota</taxon>
        <taxon>Actinomycetes</taxon>
        <taxon>Kitasatosporales</taxon>
        <taxon>Streptomycetaceae</taxon>
        <taxon>Streptomyces</taxon>
    </lineage>
</organism>
<dbReference type="PANTHER" id="PTHR43272:SF32">
    <property type="entry name" value="AMP-DEPENDENT SYNTHETASE_LIGASE DOMAIN-CONTAINING PROTEIN"/>
    <property type="match status" value="1"/>
</dbReference>
<keyword evidence="3" id="KW-0276">Fatty acid metabolism</keyword>
<evidence type="ECO:0000256" key="5">
    <source>
        <dbReference type="ARBA" id="ARBA00032875"/>
    </source>
</evidence>
<proteinExistence type="inferred from homology"/>
<dbReference type="OrthoDB" id="5240489at2"/>
<dbReference type="PANTHER" id="PTHR43272">
    <property type="entry name" value="LONG-CHAIN-FATTY-ACID--COA LIGASE"/>
    <property type="match status" value="1"/>
</dbReference>
<keyword evidence="2 8" id="KW-0436">Ligase</keyword>
<feature type="region of interest" description="Disordered" evidence="6">
    <location>
        <begin position="392"/>
        <end position="412"/>
    </location>
</feature>
<evidence type="ECO:0000256" key="4">
    <source>
        <dbReference type="ARBA" id="ARBA00023098"/>
    </source>
</evidence>
<evidence type="ECO:0000313" key="8">
    <source>
        <dbReference type="EMBL" id="RKN72473.1"/>
    </source>
</evidence>
<dbReference type="InterPro" id="IPR020845">
    <property type="entry name" value="AMP-binding_CS"/>
</dbReference>
<dbReference type="Pfam" id="PF00501">
    <property type="entry name" value="AMP-binding"/>
    <property type="match status" value="1"/>
</dbReference>
<dbReference type="Gene3D" id="3.40.50.12780">
    <property type="entry name" value="N-terminal domain of ligase-like"/>
    <property type="match status" value="1"/>
</dbReference>
<dbReference type="GO" id="GO:0016020">
    <property type="term" value="C:membrane"/>
    <property type="evidence" value="ECO:0007669"/>
    <property type="project" value="TreeGrafter"/>
</dbReference>
<name>A0A3B0BGG8_9ACTN</name>
<evidence type="ECO:0000256" key="6">
    <source>
        <dbReference type="SAM" id="MobiDB-lite"/>
    </source>
</evidence>
<accession>A0A3B0BGG8</accession>
<dbReference type="InterPro" id="IPR042099">
    <property type="entry name" value="ANL_N_sf"/>
</dbReference>
<dbReference type="SUPFAM" id="SSF56801">
    <property type="entry name" value="Acetyl-CoA synthetase-like"/>
    <property type="match status" value="1"/>
</dbReference>
<feature type="region of interest" description="Disordered" evidence="6">
    <location>
        <begin position="640"/>
        <end position="661"/>
    </location>
</feature>
<dbReference type="RefSeq" id="WP_120755620.1">
    <property type="nucleotide sequence ID" value="NZ_JBIBGF010000006.1"/>
</dbReference>
<comment type="similarity">
    <text evidence="1">Belongs to the ATP-dependent AMP-binding enzyme family.</text>
</comment>
<evidence type="ECO:0000256" key="2">
    <source>
        <dbReference type="ARBA" id="ARBA00022598"/>
    </source>
</evidence>
<comment type="caution">
    <text evidence="8">The sequence shown here is derived from an EMBL/GenBank/DDBJ whole genome shotgun (WGS) entry which is preliminary data.</text>
</comment>
<dbReference type="PROSITE" id="PS00455">
    <property type="entry name" value="AMP_BINDING"/>
    <property type="match status" value="1"/>
</dbReference>
<dbReference type="Pfam" id="PF23562">
    <property type="entry name" value="AMP-binding_C_3"/>
    <property type="match status" value="1"/>
</dbReference>
<dbReference type="EMBL" id="RBAM01000005">
    <property type="protein sequence ID" value="RKN72473.1"/>
    <property type="molecule type" value="Genomic_DNA"/>
</dbReference>
<dbReference type="GO" id="GO:0004467">
    <property type="term" value="F:long-chain fatty acid-CoA ligase activity"/>
    <property type="evidence" value="ECO:0007669"/>
    <property type="project" value="TreeGrafter"/>
</dbReference>
<dbReference type="AlphaFoldDB" id="A0A3B0BGG8"/>
<evidence type="ECO:0000259" key="7">
    <source>
        <dbReference type="Pfam" id="PF00501"/>
    </source>
</evidence>
<feature type="domain" description="AMP-dependent synthetase/ligase" evidence="7">
    <location>
        <begin position="25"/>
        <end position="436"/>
    </location>
</feature>
<reference evidence="8 9" key="1">
    <citation type="journal article" date="2015" name="Antonie Van Leeuwenhoek">
        <title>Streptomyces klenkii sp. nov., isolated from deep marine sediment.</title>
        <authorList>
            <person name="Veyisoglu A."/>
            <person name="Sahin N."/>
        </authorList>
    </citation>
    <scope>NUCLEOTIDE SEQUENCE [LARGE SCALE GENOMIC DNA]</scope>
    <source>
        <strain evidence="8 9">KCTC 29202</strain>
    </source>
</reference>
<dbReference type="Proteomes" id="UP000270343">
    <property type="component" value="Unassembled WGS sequence"/>
</dbReference>
<sequence length="661" mass="70462">MREITVPPLVSTPPIGGLADSVFDRAGEEPGEAAFGRKGTDGAWQDVTAAAFRDEVLALAKGLLAEGVRFGDRVAVMSRTRYEWTLFDFALWSIGAQPVPLYPTASPDQVCWILRDAGVTACVVEHEDHAMTIGSVIDRLPELTRLWQLDAGAVEELGAAGARVGDDVVERHRMALTPSTPATVVYTSGTTGRPKGCVLTHANFMAEADNVVRRYEHVFRSRPGDEAATLLFLPLAHVFGRMVQVAAVRGRVKLGHQPQLTSAALLPDLRAFRPTFVLAVPYVLEKIFALARRAAEAEGRAAPFERAVDVAVRYAEAVEQRAFGRGAGPGPALRLRHQVFDRLVYAKVREALGGRVRHAMSGGSAMDRRLGLFYAGAGVTVLEGYGLTETTGAATANPPERPRFGSVGQPVPGTTVRIAGDGEVWLRGGQVFAGYLGDGRATGAVLQEGWFATGDLGRLDEDGYLSITGRKKEILVTSGGKSLSPVLLEERVRAHPLVAHCVVVGNDRPYVAALVTLDEEAVAHWLHMRGGPAPGTVPGTGTGTAYGHGSAYGHGPGLLQDTELVRDSGLEAEIRRAVVAANTLVSQAESIRTFRILKARFTEEDGLLTPSLKLRRKAIEVAYAREVDALYRGQPRGGIGDTGAARDGGGIGGNRGITGMQ</sequence>
<evidence type="ECO:0000313" key="9">
    <source>
        <dbReference type="Proteomes" id="UP000270343"/>
    </source>
</evidence>
<keyword evidence="4" id="KW-0443">Lipid metabolism</keyword>
<dbReference type="InterPro" id="IPR000873">
    <property type="entry name" value="AMP-dep_synth/lig_dom"/>
</dbReference>
<gene>
    <name evidence="8" type="ORF">D7231_13225</name>
</gene>
<keyword evidence="9" id="KW-1185">Reference proteome</keyword>
<evidence type="ECO:0000256" key="1">
    <source>
        <dbReference type="ARBA" id="ARBA00006432"/>
    </source>
</evidence>